<feature type="compositionally biased region" description="Basic and acidic residues" evidence="1">
    <location>
        <begin position="87"/>
        <end position="102"/>
    </location>
</feature>
<comment type="caution">
    <text evidence="2">The sequence shown here is derived from an EMBL/GenBank/DDBJ whole genome shotgun (WGS) entry which is preliminary data.</text>
</comment>
<dbReference type="InterPro" id="IPR018247">
    <property type="entry name" value="EF_Hand_1_Ca_BS"/>
</dbReference>
<feature type="compositionally biased region" description="Basic and acidic residues" evidence="1">
    <location>
        <begin position="68"/>
        <end position="77"/>
    </location>
</feature>
<accession>A0ABW2HW30</accession>
<name>A0ABW2HW30_9ACTN</name>
<reference evidence="3" key="1">
    <citation type="journal article" date="2019" name="Int. J. Syst. Evol. Microbiol.">
        <title>The Global Catalogue of Microorganisms (GCM) 10K type strain sequencing project: providing services to taxonomists for standard genome sequencing and annotation.</title>
        <authorList>
            <consortium name="The Broad Institute Genomics Platform"/>
            <consortium name="The Broad Institute Genome Sequencing Center for Infectious Disease"/>
            <person name="Wu L."/>
            <person name="Ma J."/>
        </authorList>
    </citation>
    <scope>NUCLEOTIDE SEQUENCE [LARGE SCALE GENOMIC DNA]</scope>
    <source>
        <strain evidence="3">XZYJT-10</strain>
    </source>
</reference>
<dbReference type="Proteomes" id="UP001596548">
    <property type="component" value="Unassembled WGS sequence"/>
</dbReference>
<evidence type="ECO:0000313" key="3">
    <source>
        <dbReference type="Proteomes" id="UP001596548"/>
    </source>
</evidence>
<evidence type="ECO:0000256" key="1">
    <source>
        <dbReference type="SAM" id="MobiDB-lite"/>
    </source>
</evidence>
<dbReference type="EMBL" id="JBHTBJ010000022">
    <property type="protein sequence ID" value="MFC7277418.1"/>
    <property type="molecule type" value="Genomic_DNA"/>
</dbReference>
<feature type="region of interest" description="Disordered" evidence="1">
    <location>
        <begin position="27"/>
        <end position="102"/>
    </location>
</feature>
<keyword evidence="3" id="KW-1185">Reference proteome</keyword>
<evidence type="ECO:0008006" key="4">
    <source>
        <dbReference type="Google" id="ProtNLM"/>
    </source>
</evidence>
<dbReference type="PROSITE" id="PS00018">
    <property type="entry name" value="EF_HAND_1"/>
    <property type="match status" value="1"/>
</dbReference>
<gene>
    <name evidence="2" type="ORF">ACFQS1_25780</name>
</gene>
<sequence length="170" mass="18027">MTQQDGDDLGVWSEFGTAAGMTMRGLAAGADAPGEPHVGMGDRPDLDGLPPVSAVSGLGEAPPSLGEAVRETGERLHAAAPPKGYHNRVDADGDGHLDKATYRGDGHGGAEILVDLNGDGRADFIGHDTDLDNRVDFADYDKDHDGLFEKRMYDDSGDGYLDRTEWTNDS</sequence>
<evidence type="ECO:0000313" key="2">
    <source>
        <dbReference type="EMBL" id="MFC7277418.1"/>
    </source>
</evidence>
<organism evidence="2 3">
    <name type="scientific">Paractinoplanes rhizophilus</name>
    <dbReference type="NCBI Taxonomy" id="1416877"/>
    <lineage>
        <taxon>Bacteria</taxon>
        <taxon>Bacillati</taxon>
        <taxon>Actinomycetota</taxon>
        <taxon>Actinomycetes</taxon>
        <taxon>Micromonosporales</taxon>
        <taxon>Micromonosporaceae</taxon>
        <taxon>Paractinoplanes</taxon>
    </lineage>
</organism>
<dbReference type="RefSeq" id="WP_378972984.1">
    <property type="nucleotide sequence ID" value="NZ_JBHTBJ010000022.1"/>
</dbReference>
<dbReference type="SUPFAM" id="SSF103647">
    <property type="entry name" value="TSP type-3 repeat"/>
    <property type="match status" value="1"/>
</dbReference>
<proteinExistence type="predicted"/>
<protein>
    <recommendedName>
        <fullName evidence="4">EF-hand domain-containing protein</fullName>
    </recommendedName>
</protein>
<dbReference type="InterPro" id="IPR028974">
    <property type="entry name" value="TSP_type-3_rpt"/>
</dbReference>